<dbReference type="SMART" id="SM00717">
    <property type="entry name" value="SANT"/>
    <property type="match status" value="2"/>
</dbReference>
<organism evidence="9 10">
    <name type="scientific">Cucurbita moschata</name>
    <name type="common">Winter crookneck squash</name>
    <name type="synonym">Cucurbita pepo var. moschata</name>
    <dbReference type="NCBI Taxonomy" id="3662"/>
    <lineage>
        <taxon>Eukaryota</taxon>
        <taxon>Viridiplantae</taxon>
        <taxon>Streptophyta</taxon>
        <taxon>Embryophyta</taxon>
        <taxon>Tracheophyta</taxon>
        <taxon>Spermatophyta</taxon>
        <taxon>Magnoliopsida</taxon>
        <taxon>eudicotyledons</taxon>
        <taxon>Gunneridae</taxon>
        <taxon>Pentapetalae</taxon>
        <taxon>rosids</taxon>
        <taxon>fabids</taxon>
        <taxon>Cucurbitales</taxon>
        <taxon>Cucurbitaceae</taxon>
        <taxon>Cucurbiteae</taxon>
        <taxon>Cucurbita</taxon>
    </lineage>
</organism>
<dbReference type="KEGG" id="cmos:111430522"/>
<dbReference type="Gene3D" id="1.10.10.60">
    <property type="entry name" value="Homeodomain-like"/>
    <property type="match status" value="2"/>
</dbReference>
<keyword evidence="6" id="KW-0539">Nucleus</keyword>
<accession>A0A6J1E3Q5</accession>
<protein>
    <submittedName>
        <fullName evidence="10">Transcription factor DUO1-like</fullName>
    </submittedName>
</protein>
<dbReference type="GO" id="GO:0003677">
    <property type="term" value="F:DNA binding"/>
    <property type="evidence" value="ECO:0007669"/>
    <property type="project" value="UniProtKB-KW"/>
</dbReference>
<dbReference type="InterPro" id="IPR017930">
    <property type="entry name" value="Myb_dom"/>
</dbReference>
<evidence type="ECO:0000256" key="1">
    <source>
        <dbReference type="ARBA" id="ARBA00004123"/>
    </source>
</evidence>
<comment type="subcellular location">
    <subcellularLocation>
        <location evidence="1">Nucleus</location>
    </subcellularLocation>
</comment>
<dbReference type="Proteomes" id="UP000504609">
    <property type="component" value="Unplaced"/>
</dbReference>
<dbReference type="RefSeq" id="XP_022922554.1">
    <property type="nucleotide sequence ID" value="XM_023066786.1"/>
</dbReference>
<evidence type="ECO:0000313" key="10">
    <source>
        <dbReference type="RefSeq" id="XP_022922554.1"/>
    </source>
</evidence>
<dbReference type="PANTHER" id="PTHR47996:SF1">
    <property type="entry name" value="MYB TRANSCRIPTION FACTOR"/>
    <property type="match status" value="1"/>
</dbReference>
<name>A0A6J1E3Q5_CUCMO</name>
<dbReference type="AlphaFoldDB" id="A0A6J1E3Q5"/>
<dbReference type="SUPFAM" id="SSF46689">
    <property type="entry name" value="Homeodomain-like"/>
    <property type="match status" value="1"/>
</dbReference>
<evidence type="ECO:0000256" key="4">
    <source>
        <dbReference type="ARBA" id="ARBA00023125"/>
    </source>
</evidence>
<feature type="domain" description="Myb-like" evidence="7">
    <location>
        <begin position="67"/>
        <end position="110"/>
    </location>
</feature>
<proteinExistence type="predicted"/>
<dbReference type="FunFam" id="1.10.10.60:FF:000060">
    <property type="entry name" value="MYB transcription factor"/>
    <property type="match status" value="1"/>
</dbReference>
<keyword evidence="4" id="KW-0238">DNA-binding</keyword>
<feature type="domain" description="Myb-like" evidence="7">
    <location>
        <begin position="6"/>
        <end position="58"/>
    </location>
</feature>
<keyword evidence="2" id="KW-0677">Repeat</keyword>
<keyword evidence="9" id="KW-1185">Reference proteome</keyword>
<evidence type="ECO:0000259" key="7">
    <source>
        <dbReference type="PROSITE" id="PS50090"/>
    </source>
</evidence>
<dbReference type="GeneID" id="111430522"/>
<gene>
    <name evidence="10" type="primary">LOC111430522</name>
</gene>
<evidence type="ECO:0000256" key="3">
    <source>
        <dbReference type="ARBA" id="ARBA00023015"/>
    </source>
</evidence>
<dbReference type="InterPro" id="IPR053106">
    <property type="entry name" value="Plant_Male-Germline_Reg_TFs"/>
</dbReference>
<sequence length="315" mass="35891">MERQNGVNMKKGPWTAEEDEILVNYVNKFGPRDWSSLRSKGLLPRTGKSCRLRWVNRLQPNLKTGCKFSAEEERVVIELQAQFGNKWAKIATYLEGRTDNDVKNFWSTRRKRLERILQIPPQKSQKNKQRSLEPQGLYELPALEVPSSSSSQLDEQSSTWKDHLENAFQLGNSEMHKIPSLSVQSNMLTMENENQVFGTPSTHMLAAPFDPFSHCCISQFTHSSQEIGMFPDCHGLAPNHAPFNLQDVFEPGEPSETNSSLNFMSSSMPKEQEMKGESNLEVKNENSYQATADDCFDDFTADLFDFFDQPPPSLN</sequence>
<keyword evidence="5" id="KW-0804">Transcription</keyword>
<dbReference type="PROSITE" id="PS51294">
    <property type="entry name" value="HTH_MYB"/>
    <property type="match status" value="2"/>
</dbReference>
<dbReference type="InterPro" id="IPR001005">
    <property type="entry name" value="SANT/Myb"/>
</dbReference>
<evidence type="ECO:0000256" key="2">
    <source>
        <dbReference type="ARBA" id="ARBA00022737"/>
    </source>
</evidence>
<dbReference type="Pfam" id="PF00249">
    <property type="entry name" value="Myb_DNA-binding"/>
    <property type="match status" value="2"/>
</dbReference>
<reference evidence="10" key="1">
    <citation type="submission" date="2025-08" db="UniProtKB">
        <authorList>
            <consortium name="RefSeq"/>
        </authorList>
    </citation>
    <scope>IDENTIFICATION</scope>
    <source>
        <tissue evidence="10">Young leaves</tissue>
    </source>
</reference>
<dbReference type="InterPro" id="IPR009057">
    <property type="entry name" value="Homeodomain-like_sf"/>
</dbReference>
<dbReference type="PROSITE" id="PS50090">
    <property type="entry name" value="MYB_LIKE"/>
    <property type="match status" value="2"/>
</dbReference>
<dbReference type="GO" id="GO:0005634">
    <property type="term" value="C:nucleus"/>
    <property type="evidence" value="ECO:0007669"/>
    <property type="project" value="UniProtKB-SubCell"/>
</dbReference>
<evidence type="ECO:0000313" key="9">
    <source>
        <dbReference type="Proteomes" id="UP000504609"/>
    </source>
</evidence>
<evidence type="ECO:0000256" key="6">
    <source>
        <dbReference type="ARBA" id="ARBA00023242"/>
    </source>
</evidence>
<evidence type="ECO:0000259" key="8">
    <source>
        <dbReference type="PROSITE" id="PS51294"/>
    </source>
</evidence>
<feature type="domain" description="HTH myb-type" evidence="8">
    <location>
        <begin position="59"/>
        <end position="114"/>
    </location>
</feature>
<dbReference type="FunFam" id="1.10.10.60:FF:000351">
    <property type="entry name" value="Transcription factor GAMYB"/>
    <property type="match status" value="1"/>
</dbReference>
<keyword evidence="3" id="KW-0805">Transcription regulation</keyword>
<dbReference type="PANTHER" id="PTHR47996">
    <property type="entry name" value="TRANSCRIPTION FACTOR DUO1"/>
    <property type="match status" value="1"/>
</dbReference>
<evidence type="ECO:0000256" key="5">
    <source>
        <dbReference type="ARBA" id="ARBA00023163"/>
    </source>
</evidence>
<feature type="domain" description="HTH myb-type" evidence="8">
    <location>
        <begin position="6"/>
        <end position="58"/>
    </location>
</feature>
<dbReference type="CDD" id="cd00167">
    <property type="entry name" value="SANT"/>
    <property type="match status" value="2"/>
</dbReference>